<sequence length="418" mass="44794">MPELGKEVVIIGAGIVGVSAALYLKRAGLNVTVIDPLSPGTATSFGNAGMVRHDCNVPVAMPGMLRQVPGWLTDPLGPLVLKPHYALKAAPWLLRWIRAGRMDSVNRAADALCNLHRGNLECYRDLIGGPTFAALIREVGGIQVWESAAVGTSDRITAEINERQGVVTEPLSRSDLERLLPGISNIARRGLLYPHNAHTTDPHRLVMAIADGLRQAGGAFEAERVLKIIPREAGGYTLMTNTANRKADAVIIAAGAWSNRLLKPLGAELPLETERGYHLMIPSPSIELPMPVQMKNRGFALSPMEHGLRLAGTVEIAGLEAPPDERRSEILLTHARALFPDLKGGEPTIWMGFRPSLPDSVPAIGEVRGHRSLFVATGHGHTGMIGGGSTGRLIAELVTANRPHIDPAPYSPDRFGSA</sequence>
<keyword evidence="2" id="KW-1185">Reference proteome</keyword>
<reference evidence="1 2" key="1">
    <citation type="journal article" date="2024" name="Proc. Natl. Acad. Sci. U.S.A.">
        <title>The evolutionary genomics of adaptation to stress in wild rhizobium bacteria.</title>
        <authorList>
            <person name="Kehlet-Delgado H."/>
            <person name="Montoya A.P."/>
            <person name="Jensen K.T."/>
            <person name="Wendlandt C.E."/>
            <person name="Dexheimer C."/>
            <person name="Roberts M."/>
            <person name="Torres Martinez L."/>
            <person name="Friesen M.L."/>
            <person name="Griffitts J.S."/>
            <person name="Porter S.S."/>
        </authorList>
    </citation>
    <scope>NUCLEOTIDE SEQUENCE [LARGE SCALE GENOMIC DNA]</scope>
    <source>
        <strain evidence="1 2">M0468</strain>
    </source>
</reference>
<dbReference type="Proteomes" id="UP001480082">
    <property type="component" value="Unassembled WGS sequence"/>
</dbReference>
<dbReference type="EMBL" id="JAMYRI010000009">
    <property type="protein sequence ID" value="MER9285746.1"/>
    <property type="molecule type" value="Genomic_DNA"/>
</dbReference>
<evidence type="ECO:0000313" key="1">
    <source>
        <dbReference type="EMBL" id="MER9285746.1"/>
    </source>
</evidence>
<accession>A0ACC6T118</accession>
<gene>
    <name evidence="1" type="ORF">NKI81_17540</name>
</gene>
<evidence type="ECO:0000313" key="2">
    <source>
        <dbReference type="Proteomes" id="UP001480082"/>
    </source>
</evidence>
<organism evidence="1 2">
    <name type="scientific">Mesorhizobium australicum</name>
    <dbReference type="NCBI Taxonomy" id="536018"/>
    <lineage>
        <taxon>Bacteria</taxon>
        <taxon>Pseudomonadati</taxon>
        <taxon>Pseudomonadota</taxon>
        <taxon>Alphaproteobacteria</taxon>
        <taxon>Hyphomicrobiales</taxon>
        <taxon>Phyllobacteriaceae</taxon>
        <taxon>Mesorhizobium</taxon>
    </lineage>
</organism>
<comment type="caution">
    <text evidence="1">The sequence shown here is derived from an EMBL/GenBank/DDBJ whole genome shotgun (WGS) entry which is preliminary data.</text>
</comment>
<proteinExistence type="predicted"/>
<name>A0ACC6T118_9HYPH</name>
<protein>
    <submittedName>
        <fullName evidence="1">FAD-binding oxidoreductase</fullName>
    </submittedName>
</protein>